<proteinExistence type="predicted"/>
<feature type="domain" description="E3 ubiquitin-protein ligase DCST1-like C-terminal" evidence="1">
    <location>
        <begin position="40"/>
        <end position="81"/>
    </location>
</feature>
<evidence type="ECO:0000313" key="3">
    <source>
        <dbReference type="Proteomes" id="UP001209878"/>
    </source>
</evidence>
<name>A0AAD9PBI9_RIDPI</name>
<reference evidence="2" key="1">
    <citation type="journal article" date="2023" name="Mol. Biol. Evol.">
        <title>Third-Generation Sequencing Reveals the Adaptive Role of the Epigenome in Three Deep-Sea Polychaetes.</title>
        <authorList>
            <person name="Perez M."/>
            <person name="Aroh O."/>
            <person name="Sun Y."/>
            <person name="Lan Y."/>
            <person name="Juniper S.K."/>
            <person name="Young C.R."/>
            <person name="Angers B."/>
            <person name="Qian P.Y."/>
        </authorList>
    </citation>
    <scope>NUCLEOTIDE SEQUENCE</scope>
    <source>
        <strain evidence="2">R07B-5</strain>
    </source>
</reference>
<organism evidence="2 3">
    <name type="scientific">Ridgeia piscesae</name>
    <name type="common">Tubeworm</name>
    <dbReference type="NCBI Taxonomy" id="27915"/>
    <lineage>
        <taxon>Eukaryota</taxon>
        <taxon>Metazoa</taxon>
        <taxon>Spiralia</taxon>
        <taxon>Lophotrochozoa</taxon>
        <taxon>Annelida</taxon>
        <taxon>Polychaeta</taxon>
        <taxon>Sedentaria</taxon>
        <taxon>Canalipalpata</taxon>
        <taxon>Sabellida</taxon>
        <taxon>Siboglinidae</taxon>
        <taxon>Ridgeia</taxon>
    </lineage>
</organism>
<gene>
    <name evidence="2" type="ORF">NP493_49g02027</name>
</gene>
<dbReference type="InterPro" id="IPR051856">
    <property type="entry name" value="CSR-E3_Ligase_Protein"/>
</dbReference>
<accession>A0AAD9PBI9</accession>
<dbReference type="EMBL" id="JAODUO010000052">
    <property type="protein sequence ID" value="KAK2191496.1"/>
    <property type="molecule type" value="Genomic_DNA"/>
</dbReference>
<keyword evidence="3" id="KW-1185">Reference proteome</keyword>
<evidence type="ECO:0000313" key="2">
    <source>
        <dbReference type="EMBL" id="KAK2191496.1"/>
    </source>
</evidence>
<dbReference type="PANTHER" id="PTHR21041">
    <property type="entry name" value="DENDRITIC CELL-SPECIFIC TRANSMEMBRANE PROTEIN"/>
    <property type="match status" value="1"/>
</dbReference>
<dbReference type="Proteomes" id="UP001209878">
    <property type="component" value="Unassembled WGS sequence"/>
</dbReference>
<dbReference type="Pfam" id="PF26037">
    <property type="entry name" value="zf-RING_DCST1_C"/>
    <property type="match status" value="1"/>
</dbReference>
<comment type="caution">
    <text evidence="2">The sequence shown here is derived from an EMBL/GenBank/DDBJ whole genome shotgun (WGS) entry which is preliminary data.</text>
</comment>
<dbReference type="PANTHER" id="PTHR21041:SF17">
    <property type="entry name" value="E3 UBIQUITIN-PROTEIN LIGASE DCST1"/>
    <property type="match status" value="1"/>
</dbReference>
<dbReference type="AlphaFoldDB" id="A0AAD9PBI9"/>
<evidence type="ECO:0000259" key="1">
    <source>
        <dbReference type="Pfam" id="PF26037"/>
    </source>
</evidence>
<protein>
    <recommendedName>
        <fullName evidence="1">E3 ubiquitin-protein ligase DCST1-like C-terminal domain-containing protein</fullName>
    </recommendedName>
</protein>
<dbReference type="InterPro" id="IPR058842">
    <property type="entry name" value="DCST1_C"/>
</dbReference>
<sequence length="100" mass="11599">MRRKAQERRLERSTSLLNALRHKFPMLCCCIAAVGLGKETCLICGDSENKNFHFCSTPGCHFGYCSDCWQDIEKRCYACRHHDDWDTDSEPDSDEDLMVF</sequence>